<reference evidence="1" key="1">
    <citation type="submission" date="2021-05" db="EMBL/GenBank/DDBJ databases">
        <authorList>
            <person name="Alioto T."/>
            <person name="Alioto T."/>
            <person name="Gomez Garrido J."/>
        </authorList>
    </citation>
    <scope>NUCLEOTIDE SEQUENCE</scope>
</reference>
<dbReference type="EMBL" id="HBUE01225364">
    <property type="protein sequence ID" value="CAG6541781.1"/>
    <property type="molecule type" value="Transcribed_RNA"/>
</dbReference>
<organism evidence="1">
    <name type="scientific">Culex pipiens</name>
    <name type="common">House mosquito</name>
    <dbReference type="NCBI Taxonomy" id="7175"/>
    <lineage>
        <taxon>Eukaryota</taxon>
        <taxon>Metazoa</taxon>
        <taxon>Ecdysozoa</taxon>
        <taxon>Arthropoda</taxon>
        <taxon>Hexapoda</taxon>
        <taxon>Insecta</taxon>
        <taxon>Pterygota</taxon>
        <taxon>Neoptera</taxon>
        <taxon>Endopterygota</taxon>
        <taxon>Diptera</taxon>
        <taxon>Nematocera</taxon>
        <taxon>Culicoidea</taxon>
        <taxon>Culicidae</taxon>
        <taxon>Culicinae</taxon>
        <taxon>Culicini</taxon>
        <taxon>Culex</taxon>
        <taxon>Culex</taxon>
    </lineage>
</organism>
<dbReference type="EMBL" id="HBUE01108325">
    <property type="protein sequence ID" value="CAG6487851.1"/>
    <property type="molecule type" value="Transcribed_RNA"/>
</dbReference>
<dbReference type="EMBL" id="HBUE01332076">
    <property type="protein sequence ID" value="CAG6593856.1"/>
    <property type="molecule type" value="Transcribed_RNA"/>
</dbReference>
<name>A0A8D8P9M7_CULPI</name>
<dbReference type="AlphaFoldDB" id="A0A8D8P9M7"/>
<proteinExistence type="predicted"/>
<accession>A0A8D8P9M7</accession>
<evidence type="ECO:0000313" key="1">
    <source>
        <dbReference type="EMBL" id="CAG6593856.1"/>
    </source>
</evidence>
<sequence length="106" mass="12371">MTTTSNAPNHPDAGLFIILPEREPTLAHRMLVYVHSRGAIARARGLAFWEMFRRANRDVCQLKPSELRFMFFAEVLHEPDYCDEPTFYDGWYDEEQRQLIEGGHEG</sequence>
<protein>
    <submittedName>
        <fullName evidence="1">(northern house mosquito) hypothetical protein</fullName>
    </submittedName>
</protein>